<sequence>MRSDEWYEKWDQLKKISKGIVYNVDDDVPVEETRLFVDRKDFEKLATAKKNRKYEENPPKELEDWM</sequence>
<gene>
    <name evidence="1" type="ORF">S06H3_03716</name>
</gene>
<dbReference type="EMBL" id="BARV01001238">
    <property type="protein sequence ID" value="GAH93727.1"/>
    <property type="molecule type" value="Genomic_DNA"/>
</dbReference>
<evidence type="ECO:0000313" key="1">
    <source>
        <dbReference type="EMBL" id="GAH93727.1"/>
    </source>
</evidence>
<dbReference type="AlphaFoldDB" id="X1JI51"/>
<comment type="caution">
    <text evidence="1">The sequence shown here is derived from an EMBL/GenBank/DDBJ whole genome shotgun (WGS) entry which is preliminary data.</text>
</comment>
<proteinExistence type="predicted"/>
<reference evidence="1" key="1">
    <citation type="journal article" date="2014" name="Front. Microbiol.">
        <title>High frequency of phylogenetically diverse reductive dehalogenase-homologous genes in deep subseafloor sedimentary metagenomes.</title>
        <authorList>
            <person name="Kawai M."/>
            <person name="Futagami T."/>
            <person name="Toyoda A."/>
            <person name="Takaki Y."/>
            <person name="Nishi S."/>
            <person name="Hori S."/>
            <person name="Arai W."/>
            <person name="Tsubouchi T."/>
            <person name="Morono Y."/>
            <person name="Uchiyama I."/>
            <person name="Ito T."/>
            <person name="Fujiyama A."/>
            <person name="Inagaki F."/>
            <person name="Takami H."/>
        </authorList>
    </citation>
    <scope>NUCLEOTIDE SEQUENCE</scope>
    <source>
        <strain evidence="1">Expedition CK06-06</strain>
    </source>
</reference>
<organism evidence="1">
    <name type="scientific">marine sediment metagenome</name>
    <dbReference type="NCBI Taxonomy" id="412755"/>
    <lineage>
        <taxon>unclassified sequences</taxon>
        <taxon>metagenomes</taxon>
        <taxon>ecological metagenomes</taxon>
    </lineage>
</organism>
<protein>
    <submittedName>
        <fullName evidence="1">Uncharacterized protein</fullName>
    </submittedName>
</protein>
<name>X1JI51_9ZZZZ</name>
<accession>X1JI51</accession>